<comment type="similarity">
    <text evidence="1 6">Belongs to the short-chain dehydrogenases/reductases (SDR) family.</text>
</comment>
<dbReference type="InterPro" id="IPR011284">
    <property type="entry name" value="3oxo_ACP_reduc"/>
</dbReference>
<evidence type="ECO:0000259" key="7">
    <source>
        <dbReference type="SMART" id="SM00822"/>
    </source>
</evidence>
<dbReference type="GO" id="GO:0004316">
    <property type="term" value="F:3-oxoacyl-[acyl-carrier-protein] reductase (NADPH) activity"/>
    <property type="evidence" value="ECO:0007669"/>
    <property type="project" value="UniProtKB-UniRule"/>
</dbReference>
<dbReference type="EMBL" id="DTGZ01000052">
    <property type="protein sequence ID" value="HGV97226.1"/>
    <property type="molecule type" value="Genomic_DNA"/>
</dbReference>
<reference evidence="8" key="1">
    <citation type="journal article" date="2020" name="mSystems">
        <title>Genome- and Community-Level Interaction Insights into Carbon Utilization and Element Cycling Functions of Hydrothermarchaeota in Hydrothermal Sediment.</title>
        <authorList>
            <person name="Zhou Z."/>
            <person name="Liu Y."/>
            <person name="Xu W."/>
            <person name="Pan J."/>
            <person name="Luo Z.H."/>
            <person name="Li M."/>
        </authorList>
    </citation>
    <scope>NUCLEOTIDE SEQUENCE [LARGE SCALE GENOMIC DNA]</scope>
    <source>
        <strain evidence="8">SpSt-774</strain>
    </source>
</reference>
<feature type="binding site" evidence="5">
    <location>
        <position position="86"/>
    </location>
    <ligand>
        <name>NADP(+)</name>
        <dbReference type="ChEBI" id="CHEBI:58349"/>
    </ligand>
</feature>
<feature type="binding site" evidence="5">
    <location>
        <begin position="59"/>
        <end position="60"/>
    </location>
    <ligand>
        <name>NADP(+)</name>
        <dbReference type="ChEBI" id="CHEBI:58349"/>
    </ligand>
</feature>
<dbReference type="NCBIfam" id="NF005559">
    <property type="entry name" value="PRK07231.1"/>
    <property type="match status" value="1"/>
</dbReference>
<protein>
    <recommendedName>
        <fullName evidence="6">3-oxoacyl-[acyl-carrier-protein] reductase</fullName>
        <ecNumber evidence="6">1.1.1.100</ecNumber>
    </recommendedName>
</protein>
<accession>A0A7C4TBR3</accession>
<comment type="pathway">
    <text evidence="6">Lipid metabolism; fatty acid biosynthesis.</text>
</comment>
<feature type="active site" description="Proton acceptor" evidence="4">
    <location>
        <position position="151"/>
    </location>
</feature>
<evidence type="ECO:0000313" key="8">
    <source>
        <dbReference type="EMBL" id="HGV97226.1"/>
    </source>
</evidence>
<feature type="binding site" evidence="5">
    <location>
        <position position="184"/>
    </location>
    <ligand>
        <name>NADP(+)</name>
        <dbReference type="ChEBI" id="CHEBI:58349"/>
    </ligand>
</feature>
<dbReference type="Pfam" id="PF13561">
    <property type="entry name" value="adh_short_C2"/>
    <property type="match status" value="1"/>
</dbReference>
<dbReference type="PRINTS" id="PR00081">
    <property type="entry name" value="GDHRDH"/>
</dbReference>
<dbReference type="SMART" id="SM00822">
    <property type="entry name" value="PKS_KR"/>
    <property type="match status" value="1"/>
</dbReference>
<keyword evidence="6" id="KW-0275">Fatty acid biosynthesis</keyword>
<comment type="subunit">
    <text evidence="6">Homotetramer.</text>
</comment>
<dbReference type="Gene3D" id="3.40.50.720">
    <property type="entry name" value="NAD(P)-binding Rossmann-like Domain"/>
    <property type="match status" value="1"/>
</dbReference>
<dbReference type="NCBIfam" id="NF009466">
    <property type="entry name" value="PRK12826.1-2"/>
    <property type="match status" value="1"/>
</dbReference>
<dbReference type="PANTHER" id="PTHR42879">
    <property type="entry name" value="3-OXOACYL-(ACYL-CARRIER-PROTEIN) REDUCTASE"/>
    <property type="match status" value="1"/>
</dbReference>
<gene>
    <name evidence="8" type="primary">fabG</name>
    <name evidence="8" type="ORF">ENV60_02890</name>
</gene>
<dbReference type="AlphaFoldDB" id="A0A7C4TBR3"/>
<evidence type="ECO:0000256" key="3">
    <source>
        <dbReference type="ARBA" id="ARBA00023002"/>
    </source>
</evidence>
<keyword evidence="3 6" id="KW-0560">Oxidoreductase</keyword>
<dbReference type="InterPro" id="IPR050259">
    <property type="entry name" value="SDR"/>
</dbReference>
<keyword evidence="2 5" id="KW-0521">NADP</keyword>
<dbReference type="PANTHER" id="PTHR42879:SF2">
    <property type="entry name" value="3-OXOACYL-[ACYL-CARRIER-PROTEIN] REDUCTASE FABG"/>
    <property type="match status" value="1"/>
</dbReference>
<dbReference type="SUPFAM" id="SSF51735">
    <property type="entry name" value="NAD(P)-binding Rossmann-fold domains"/>
    <property type="match status" value="1"/>
</dbReference>
<comment type="function">
    <text evidence="6">Catalyzes the NADPH-dependent reduction of beta-ketoacyl-ACP substrates to beta-hydroxyacyl-ACP products, the first reductive step in the elongation cycle of fatty acid biosynthesis.</text>
</comment>
<keyword evidence="6" id="KW-0444">Lipid biosynthesis</keyword>
<evidence type="ECO:0000256" key="6">
    <source>
        <dbReference type="RuleBase" id="RU366074"/>
    </source>
</evidence>
<dbReference type="EC" id="1.1.1.100" evidence="6"/>
<feature type="domain" description="Ketoreductase" evidence="7">
    <location>
        <begin position="6"/>
        <end position="182"/>
    </location>
</feature>
<keyword evidence="6" id="KW-0276">Fatty acid metabolism</keyword>
<dbReference type="CDD" id="cd05333">
    <property type="entry name" value="BKR_SDR_c"/>
    <property type="match status" value="1"/>
</dbReference>
<comment type="caution">
    <text evidence="8">The sequence shown here is derived from an EMBL/GenBank/DDBJ whole genome shotgun (WGS) entry which is preliminary data.</text>
</comment>
<dbReference type="NCBIfam" id="NF004198">
    <property type="entry name" value="PRK05653.1-3"/>
    <property type="match status" value="1"/>
</dbReference>
<dbReference type="UniPathway" id="UPA00094"/>
<feature type="binding site" evidence="5">
    <location>
        <begin position="151"/>
        <end position="155"/>
    </location>
    <ligand>
        <name>NADP(+)</name>
        <dbReference type="ChEBI" id="CHEBI:58349"/>
    </ligand>
</feature>
<sequence>MVLNERIALITGGATGIGAAISKKFAENGAKVVIGDIDEKTGVEKTKEIGENAHFYLLNVSDEDSVNRVVDEIVKTYKKIDILINNAGITNDRLVLRMTKEDWMRVIEVNLTGTFLVTRAVSKYMIKERYGRIINISSVIGLIGNAGQANYAASKAGIIGFTKSCAKEFASRNITVNAIAPGFIETRMTEVLPENVKEAYLKLIPLGRFGKPDDVAELALFLASDRAGYITGQVIALDGGMVM</sequence>
<dbReference type="GO" id="GO:0051287">
    <property type="term" value="F:NAD binding"/>
    <property type="evidence" value="ECO:0007669"/>
    <property type="project" value="UniProtKB-UniRule"/>
</dbReference>
<evidence type="ECO:0000256" key="5">
    <source>
        <dbReference type="PIRSR" id="PIRSR611284-2"/>
    </source>
</evidence>
<evidence type="ECO:0000256" key="2">
    <source>
        <dbReference type="ARBA" id="ARBA00022857"/>
    </source>
</evidence>
<dbReference type="NCBIfam" id="TIGR01830">
    <property type="entry name" value="3oxo_ACP_reduc"/>
    <property type="match status" value="1"/>
</dbReference>
<dbReference type="InterPro" id="IPR057326">
    <property type="entry name" value="KR_dom"/>
</dbReference>
<keyword evidence="6" id="KW-0443">Lipid metabolism</keyword>
<dbReference type="FunFam" id="3.40.50.720:FF:000115">
    <property type="entry name" value="3-oxoacyl-[acyl-carrier-protein] reductase FabG"/>
    <property type="match status" value="1"/>
</dbReference>
<dbReference type="GO" id="GO:0006633">
    <property type="term" value="P:fatty acid biosynthetic process"/>
    <property type="evidence" value="ECO:0007669"/>
    <property type="project" value="UniProtKB-UniPathway"/>
</dbReference>
<comment type="catalytic activity">
    <reaction evidence="6">
        <text>a (3R)-hydroxyacyl-[ACP] + NADP(+) = a 3-oxoacyl-[ACP] + NADPH + H(+)</text>
        <dbReference type="Rhea" id="RHEA:17397"/>
        <dbReference type="Rhea" id="RHEA-COMP:9916"/>
        <dbReference type="Rhea" id="RHEA-COMP:9945"/>
        <dbReference type="ChEBI" id="CHEBI:15378"/>
        <dbReference type="ChEBI" id="CHEBI:57783"/>
        <dbReference type="ChEBI" id="CHEBI:58349"/>
        <dbReference type="ChEBI" id="CHEBI:78776"/>
        <dbReference type="ChEBI" id="CHEBI:78827"/>
        <dbReference type="EC" id="1.1.1.100"/>
    </reaction>
</comment>
<proteinExistence type="inferred from homology"/>
<dbReference type="InterPro" id="IPR036291">
    <property type="entry name" value="NAD(P)-bd_dom_sf"/>
</dbReference>
<evidence type="ECO:0000256" key="4">
    <source>
        <dbReference type="PIRSR" id="PIRSR611284-1"/>
    </source>
</evidence>
<dbReference type="InterPro" id="IPR002347">
    <property type="entry name" value="SDR_fam"/>
</dbReference>
<evidence type="ECO:0000256" key="1">
    <source>
        <dbReference type="ARBA" id="ARBA00006484"/>
    </source>
</evidence>
<organism evidence="8">
    <name type="scientific">candidate division WOR-3 bacterium</name>
    <dbReference type="NCBI Taxonomy" id="2052148"/>
    <lineage>
        <taxon>Bacteria</taxon>
        <taxon>Bacteria division WOR-3</taxon>
    </lineage>
</organism>
<dbReference type="PRINTS" id="PR00080">
    <property type="entry name" value="SDRFAMILY"/>
</dbReference>
<name>A0A7C4TBR3_UNCW3</name>